<feature type="domain" description="Transketolase N-terminal" evidence="1">
    <location>
        <begin position="8"/>
        <end position="92"/>
    </location>
</feature>
<name>A0ABT7RX52_9LACO</name>
<dbReference type="SUPFAM" id="SSF52518">
    <property type="entry name" value="Thiamin diphosphate-binding fold (THDP-binding)"/>
    <property type="match status" value="1"/>
</dbReference>
<dbReference type="PANTHER" id="PTHR43522:SF2">
    <property type="entry name" value="TRANSKETOLASE 1-RELATED"/>
    <property type="match status" value="1"/>
</dbReference>
<keyword evidence="3" id="KW-1185">Reference proteome</keyword>
<reference evidence="2 3" key="1">
    <citation type="submission" date="2023-06" db="EMBL/GenBank/DDBJ databases">
        <title>Draft Genome Sequences of lactic acid bacteria strains isolated from fermented milk products.</title>
        <authorList>
            <person name="Elcheninov A.G."/>
            <person name="Klyukina A."/>
            <person name="Zayulina K.S."/>
            <person name="Gavirova L.A."/>
            <person name="Shcherbakova P.A."/>
            <person name="Shestakov A.I."/>
            <person name="Kublanov I.V."/>
            <person name="Kochetkova T.V."/>
        </authorList>
    </citation>
    <scope>NUCLEOTIDE SEQUENCE [LARGE SCALE GENOMIC DNA]</scope>
    <source>
        <strain evidence="2 3">TOM.81</strain>
    </source>
</reference>
<dbReference type="PANTHER" id="PTHR43522">
    <property type="entry name" value="TRANSKETOLASE"/>
    <property type="match status" value="1"/>
</dbReference>
<sequence>MTTNISIETQTINTLRLLSNQMITKAGSGHPGIALGAAPILYELYANQLKINPENPKMINRDRFVLSAGHGAALLYATLHLAGFNMADCKIKPNTLHKKTAETLMVID</sequence>
<proteinExistence type="predicted"/>
<accession>A0ABT7RX52</accession>
<dbReference type="InterPro" id="IPR029061">
    <property type="entry name" value="THDP-binding"/>
</dbReference>
<dbReference type="InterPro" id="IPR005474">
    <property type="entry name" value="Transketolase_N"/>
</dbReference>
<dbReference type="Gene3D" id="3.40.50.970">
    <property type="match status" value="1"/>
</dbReference>
<comment type="caution">
    <text evidence="2">The sequence shown here is derived from an EMBL/GenBank/DDBJ whole genome shotgun (WGS) entry which is preliminary data.</text>
</comment>
<dbReference type="Proteomes" id="UP001242903">
    <property type="component" value="Unassembled WGS sequence"/>
</dbReference>
<evidence type="ECO:0000259" key="1">
    <source>
        <dbReference type="Pfam" id="PF00456"/>
    </source>
</evidence>
<dbReference type="Pfam" id="PF00456">
    <property type="entry name" value="Transketolase_N"/>
    <property type="match status" value="1"/>
</dbReference>
<organism evidence="2 3">
    <name type="scientific">Leuconostoc falkenbergense</name>
    <dbReference type="NCBI Taxonomy" id="2766470"/>
    <lineage>
        <taxon>Bacteria</taxon>
        <taxon>Bacillati</taxon>
        <taxon>Bacillota</taxon>
        <taxon>Bacilli</taxon>
        <taxon>Lactobacillales</taxon>
        <taxon>Lactobacillaceae</taxon>
        <taxon>Leuconostoc</taxon>
    </lineage>
</organism>
<dbReference type="EMBL" id="JAUCAQ010000003">
    <property type="protein sequence ID" value="MDM7645877.1"/>
    <property type="molecule type" value="Genomic_DNA"/>
</dbReference>
<dbReference type="InterPro" id="IPR033247">
    <property type="entry name" value="Transketolase_fam"/>
</dbReference>
<evidence type="ECO:0000313" key="2">
    <source>
        <dbReference type="EMBL" id="MDM7645877.1"/>
    </source>
</evidence>
<evidence type="ECO:0000313" key="3">
    <source>
        <dbReference type="Proteomes" id="UP001242903"/>
    </source>
</evidence>
<gene>
    <name evidence="2" type="ORF">QUE93_02380</name>
</gene>
<protein>
    <recommendedName>
        <fullName evidence="1">Transketolase N-terminal domain-containing protein</fullName>
    </recommendedName>
</protein>